<evidence type="ECO:0000256" key="1">
    <source>
        <dbReference type="ARBA" id="ARBA00005254"/>
    </source>
</evidence>
<dbReference type="EMBL" id="OMOH01000005">
    <property type="protein sequence ID" value="SPF68543.1"/>
    <property type="molecule type" value="Genomic_DNA"/>
</dbReference>
<dbReference type="InterPro" id="IPR029045">
    <property type="entry name" value="ClpP/crotonase-like_dom_sf"/>
</dbReference>
<dbReference type="CDD" id="cd06558">
    <property type="entry name" value="crotonase-like"/>
    <property type="match status" value="1"/>
</dbReference>
<dbReference type="Gene3D" id="6.10.30.40">
    <property type="match status" value="1"/>
</dbReference>
<proteinExistence type="inferred from homology"/>
<sequence>MGLESEFTTLDLVVVGDIATVTLDRPEHRNSFNFTLLSEVHRALDLIEADGRMRALVLRGNESHFCTGMDFQAYSLAGSNAAGGERGTREYMKLLRRLSMFPKIVVSAVEGLTLAGGVGLVAASDLVVASTRASFGLPEVMWGLLPSMVLPHLIWKVGHQSARRMTMLGGTISAQEAAGMGLVDQCVTPERIDSALSSLMIRVRRIHPPVVGVMKEYFRTLSGITDKVEEAAVSMTFELASREDVRQNIDGYLRSGRLPWLAN</sequence>
<dbReference type="Gene3D" id="3.90.226.10">
    <property type="entry name" value="2-enoyl-CoA Hydratase, Chain A, domain 1"/>
    <property type="match status" value="1"/>
</dbReference>
<dbReference type="SUPFAM" id="SSF52096">
    <property type="entry name" value="ClpP/crotonase"/>
    <property type="match status" value="1"/>
</dbReference>
<dbReference type="PANTHER" id="PTHR42964">
    <property type="entry name" value="ENOYL-COA HYDRATASE"/>
    <property type="match status" value="1"/>
</dbReference>
<keyword evidence="3" id="KW-1185">Reference proteome</keyword>
<dbReference type="InterPro" id="IPR051683">
    <property type="entry name" value="Enoyl-CoA_Hydratase/Isomerase"/>
</dbReference>
<protein>
    <submittedName>
        <fullName evidence="2">Crotonase superfamily</fullName>
    </submittedName>
</protein>
<dbReference type="Proteomes" id="UP000265962">
    <property type="component" value="Unassembled WGS sequence"/>
</dbReference>
<name>A0A375I150_9ACTN</name>
<dbReference type="PANTHER" id="PTHR42964:SF1">
    <property type="entry name" value="POLYKETIDE BIOSYNTHESIS ENOYL-COA HYDRATASE PKSH-RELATED"/>
    <property type="match status" value="1"/>
</dbReference>
<dbReference type="InterPro" id="IPR001753">
    <property type="entry name" value="Enoyl-CoA_hydra/iso"/>
</dbReference>
<dbReference type="GO" id="GO:0003824">
    <property type="term" value="F:catalytic activity"/>
    <property type="evidence" value="ECO:0007669"/>
    <property type="project" value="UniProtKB-ARBA"/>
</dbReference>
<accession>A0A375I150</accession>
<dbReference type="Pfam" id="PF00378">
    <property type="entry name" value="ECH_1"/>
    <property type="match status" value="1"/>
</dbReference>
<evidence type="ECO:0000313" key="2">
    <source>
        <dbReference type="EMBL" id="SPF68543.1"/>
    </source>
</evidence>
<reference evidence="3" key="1">
    <citation type="submission" date="2018-02" db="EMBL/GenBank/DDBJ databases">
        <authorList>
            <person name="Hornung B."/>
        </authorList>
    </citation>
    <scope>NUCLEOTIDE SEQUENCE [LARGE SCALE GENOMIC DNA]</scope>
</reference>
<evidence type="ECO:0000313" key="3">
    <source>
        <dbReference type="Proteomes" id="UP000265962"/>
    </source>
</evidence>
<dbReference type="AlphaFoldDB" id="A0A375I150"/>
<organism evidence="2 3">
    <name type="scientific">Propionibacterium ruminifibrarum</name>
    <dbReference type="NCBI Taxonomy" id="1962131"/>
    <lineage>
        <taxon>Bacteria</taxon>
        <taxon>Bacillati</taxon>
        <taxon>Actinomycetota</taxon>
        <taxon>Actinomycetes</taxon>
        <taxon>Propionibacteriales</taxon>
        <taxon>Propionibacteriaceae</taxon>
        <taxon>Propionibacterium</taxon>
    </lineage>
</organism>
<dbReference type="RefSeq" id="WP_239018433.1">
    <property type="nucleotide sequence ID" value="NZ_OMOH01000005.1"/>
</dbReference>
<comment type="similarity">
    <text evidence="1">Belongs to the enoyl-CoA hydratase/isomerase family.</text>
</comment>
<gene>
    <name evidence="2" type="ORF">PROPJV5_1524</name>
</gene>